<evidence type="ECO:0000313" key="1">
    <source>
        <dbReference type="EMBL" id="KAF0708668.1"/>
    </source>
</evidence>
<dbReference type="AlphaFoldDB" id="A0A6G0VUU6"/>
<gene>
    <name evidence="1" type="ORF">FWK35_00031780</name>
</gene>
<name>A0A6G0VUU6_APHCR</name>
<dbReference type="Proteomes" id="UP000478052">
    <property type="component" value="Unassembled WGS sequence"/>
</dbReference>
<dbReference type="EMBL" id="VUJU01012114">
    <property type="protein sequence ID" value="KAF0708668.1"/>
    <property type="molecule type" value="Genomic_DNA"/>
</dbReference>
<organism evidence="1 2">
    <name type="scientific">Aphis craccivora</name>
    <name type="common">Cowpea aphid</name>
    <dbReference type="NCBI Taxonomy" id="307492"/>
    <lineage>
        <taxon>Eukaryota</taxon>
        <taxon>Metazoa</taxon>
        <taxon>Ecdysozoa</taxon>
        <taxon>Arthropoda</taxon>
        <taxon>Hexapoda</taxon>
        <taxon>Insecta</taxon>
        <taxon>Pterygota</taxon>
        <taxon>Neoptera</taxon>
        <taxon>Paraneoptera</taxon>
        <taxon>Hemiptera</taxon>
        <taxon>Sternorrhyncha</taxon>
        <taxon>Aphidomorpha</taxon>
        <taxon>Aphidoidea</taxon>
        <taxon>Aphididae</taxon>
        <taxon>Aphidini</taxon>
        <taxon>Aphis</taxon>
        <taxon>Aphis</taxon>
    </lineage>
</organism>
<reference evidence="1 2" key="1">
    <citation type="submission" date="2019-08" db="EMBL/GenBank/DDBJ databases">
        <title>Whole genome of Aphis craccivora.</title>
        <authorList>
            <person name="Voronova N.V."/>
            <person name="Shulinski R.S."/>
            <person name="Bandarenka Y.V."/>
            <person name="Zhorov D.G."/>
            <person name="Warner D."/>
        </authorList>
    </citation>
    <scope>NUCLEOTIDE SEQUENCE [LARGE SCALE GENOMIC DNA]</scope>
    <source>
        <strain evidence="1">180601</strain>
        <tissue evidence="1">Whole Body</tissue>
    </source>
</reference>
<sequence>MCQISTAQNDQKQKHEEYMKQLIDITLFLAKQGISFRGHLENKESNNQEHIRTTIINEIKITGIAAIMVDEAISYKEEQLSICVRYVNGLDVCERFLSFIDVSSSQKAIDIVAAILKFFEQSSMKDVKIIAQSYDGASVMSGQHGGVQTLMKKHYPYAIYIHCMAHRLNLIVNARNMFNKKTEILGNAANLINGIIRSFENNRSCEYFSILWQQIEVFCDDNDISLNVSPKGSKRTRKEPKRYEHLVVLEKTGEENEGECNVTTKQYWRSVAYYRIIDTLIINLKSRFSTESLLLVTSLVSFLKMDLKNSEYIINQNQSNLKVNKDDLKAEMHVAKNCILNSKNNFELDTIKQIVKKDTIPNIYKLFQVALTVSTSSATCERSFSCMRIG</sequence>
<dbReference type="InterPro" id="IPR012337">
    <property type="entry name" value="RNaseH-like_sf"/>
</dbReference>
<comment type="caution">
    <text evidence="1">The sequence shown here is derived from an EMBL/GenBank/DDBJ whole genome shotgun (WGS) entry which is preliminary data.</text>
</comment>
<proteinExistence type="predicted"/>
<evidence type="ECO:0000313" key="2">
    <source>
        <dbReference type="Proteomes" id="UP000478052"/>
    </source>
</evidence>
<accession>A0A6G0VUU6</accession>
<protein>
    <submittedName>
        <fullName evidence="1">Zinc finger MYM-type protein 1-like</fullName>
    </submittedName>
</protein>
<dbReference type="SUPFAM" id="SSF53098">
    <property type="entry name" value="Ribonuclease H-like"/>
    <property type="match status" value="1"/>
</dbReference>
<keyword evidence="2" id="KW-1185">Reference proteome</keyword>
<dbReference type="PANTHER" id="PTHR45749:SF21">
    <property type="entry name" value="DUF4371 DOMAIN-CONTAINING PROTEIN"/>
    <property type="match status" value="1"/>
</dbReference>
<dbReference type="PANTHER" id="PTHR45749">
    <property type="match status" value="1"/>
</dbReference>
<dbReference type="OrthoDB" id="6617140at2759"/>